<dbReference type="STRING" id="1679170.AC625_09910"/>
<feature type="transmembrane region" description="Helical" evidence="1">
    <location>
        <begin position="56"/>
        <end position="77"/>
    </location>
</feature>
<evidence type="ECO:0000313" key="3">
    <source>
        <dbReference type="Proteomes" id="UP000037146"/>
    </source>
</evidence>
<dbReference type="PATRIC" id="fig|1679170.3.peg.2205"/>
<reference evidence="3" key="1">
    <citation type="submission" date="2015-07" db="EMBL/GenBank/DDBJ databases">
        <title>Genome sequencing project for genomic taxonomy and phylogenomics of Bacillus-like bacteria.</title>
        <authorList>
            <person name="Liu B."/>
            <person name="Wang J."/>
            <person name="Zhu Y."/>
            <person name="Liu G."/>
            <person name="Chen Q."/>
            <person name="Chen Z."/>
            <person name="Lan J."/>
            <person name="Che J."/>
            <person name="Ge C."/>
            <person name="Shi H."/>
            <person name="Pan Z."/>
            <person name="Liu X."/>
        </authorList>
    </citation>
    <scope>NUCLEOTIDE SEQUENCE [LARGE SCALE GENOMIC DNA]</scope>
    <source>
        <strain evidence="3">FJAT-27997</strain>
    </source>
</reference>
<comment type="caution">
    <text evidence="2">The sequence shown here is derived from an EMBL/GenBank/DDBJ whole genome shotgun (WGS) entry which is preliminary data.</text>
</comment>
<keyword evidence="1" id="KW-0812">Transmembrane</keyword>
<organism evidence="2 3">
    <name type="scientific">Peribacillus loiseleuriae</name>
    <dbReference type="NCBI Taxonomy" id="1679170"/>
    <lineage>
        <taxon>Bacteria</taxon>
        <taxon>Bacillati</taxon>
        <taxon>Bacillota</taxon>
        <taxon>Bacilli</taxon>
        <taxon>Bacillales</taxon>
        <taxon>Bacillaceae</taxon>
        <taxon>Peribacillus</taxon>
    </lineage>
</organism>
<dbReference type="EMBL" id="LFZW01000001">
    <property type="protein sequence ID" value="KMY49811.1"/>
    <property type="molecule type" value="Genomic_DNA"/>
</dbReference>
<evidence type="ECO:0000256" key="1">
    <source>
        <dbReference type="SAM" id="Phobius"/>
    </source>
</evidence>
<keyword evidence="1" id="KW-1133">Transmembrane helix</keyword>
<protein>
    <submittedName>
        <fullName evidence="2">Uncharacterized protein</fullName>
    </submittedName>
</protein>
<dbReference type="Proteomes" id="UP000037146">
    <property type="component" value="Unassembled WGS sequence"/>
</dbReference>
<keyword evidence="1" id="KW-0472">Membrane</keyword>
<feature type="transmembrane region" description="Helical" evidence="1">
    <location>
        <begin position="20"/>
        <end position="44"/>
    </location>
</feature>
<accession>A0A0K9GT60</accession>
<name>A0A0K9GT60_9BACI</name>
<sequence>MSNSFIGGVSLKNKLFRVPLIAAFGTMIFLYLIGDIFSVSFLAFKIFQNKHLENGLTQTTEIALLPIGIGLVVGFVVERSIKARGK</sequence>
<gene>
    <name evidence="2" type="ORF">AC625_09910</name>
</gene>
<proteinExistence type="predicted"/>
<evidence type="ECO:0000313" key="2">
    <source>
        <dbReference type="EMBL" id="KMY49811.1"/>
    </source>
</evidence>
<dbReference type="AlphaFoldDB" id="A0A0K9GT60"/>
<keyword evidence="3" id="KW-1185">Reference proteome</keyword>